<dbReference type="SMART" id="SM01019">
    <property type="entry name" value="B3"/>
    <property type="match status" value="4"/>
</dbReference>
<feature type="domain" description="TF-B3" evidence="6">
    <location>
        <begin position="292"/>
        <end position="385"/>
    </location>
</feature>
<dbReference type="PANTHER" id="PTHR31920">
    <property type="entry name" value="B3 DOMAIN-CONTAINING"/>
    <property type="match status" value="1"/>
</dbReference>
<evidence type="ECO:0000313" key="7">
    <source>
        <dbReference type="EMBL" id="KAK7343348.1"/>
    </source>
</evidence>
<comment type="caution">
    <text evidence="7">The sequence shown here is derived from an EMBL/GenBank/DDBJ whole genome shotgun (WGS) entry which is preliminary data.</text>
</comment>
<dbReference type="EMBL" id="JAYMYQ010000003">
    <property type="protein sequence ID" value="KAK7343348.1"/>
    <property type="molecule type" value="Genomic_DNA"/>
</dbReference>
<dbReference type="GO" id="GO:0003677">
    <property type="term" value="F:DNA binding"/>
    <property type="evidence" value="ECO:0007669"/>
    <property type="project" value="UniProtKB-KW"/>
</dbReference>
<evidence type="ECO:0000256" key="3">
    <source>
        <dbReference type="ARBA" id="ARBA00023125"/>
    </source>
</evidence>
<evidence type="ECO:0000256" key="5">
    <source>
        <dbReference type="ARBA" id="ARBA00023242"/>
    </source>
</evidence>
<dbReference type="PROSITE" id="PS50863">
    <property type="entry name" value="B3"/>
    <property type="match status" value="4"/>
</dbReference>
<feature type="domain" description="TF-B3" evidence="6">
    <location>
        <begin position="459"/>
        <end position="553"/>
    </location>
</feature>
<keyword evidence="4" id="KW-0804">Transcription</keyword>
<proteinExistence type="predicted"/>
<sequence length="553" mass="63731">MTPHNHRGGNAILPIRFFKIILQTNIERLKIPNKFIRIYGGGLSNPVFMKPPDGSEWKVYWTKQNGEVWLQKGWKEFIENYSLDEGFLVVFKYQGTSNIDVLILHHNALEIHYPCHSFQENDNLHQSDDESVKILNEWPHNKKMKGESDEKGCERTTSLNWPSQSGAQEVARKFVSCNPFFTVLIEPVHVAECRMSLPSDMKGCIEKNDKYVRLQIGERSWNVKLILGPSRSSMFSAGWSLFAAESELLPGDVCVFELISKQDLVFQVHHLHFKVHTASMAGLAGGGNATLPISFFKMILKINKEKLKIPNKFMRRYGGGLPNPVYIKPPDGIEWKVYWTKQNGEVWFVNGWKEFVENYCLDEGYLVVFKYEGTSQIDVLILDHTSIEIEYLTCDENDNLDDKNQTNDESIQILDEWPDQKPTQITGEKAITERGSSLNWPRQERAQEIARKFISNNPFFTFYMKSSFLAHSRVTLPGLKVDVENKEKYVKLKIGERSWDVKLLPSYTNTSSRVLSAGWTLFARQNQLLQGDVCVFELISTQDLLFQVHVFRN</sequence>
<keyword evidence="3" id="KW-0238">DNA-binding</keyword>
<organism evidence="7 8">
    <name type="scientific">Canavalia gladiata</name>
    <name type="common">Sword bean</name>
    <name type="synonym">Dolichos gladiatus</name>
    <dbReference type="NCBI Taxonomy" id="3824"/>
    <lineage>
        <taxon>Eukaryota</taxon>
        <taxon>Viridiplantae</taxon>
        <taxon>Streptophyta</taxon>
        <taxon>Embryophyta</taxon>
        <taxon>Tracheophyta</taxon>
        <taxon>Spermatophyta</taxon>
        <taxon>Magnoliopsida</taxon>
        <taxon>eudicotyledons</taxon>
        <taxon>Gunneridae</taxon>
        <taxon>Pentapetalae</taxon>
        <taxon>rosids</taxon>
        <taxon>fabids</taxon>
        <taxon>Fabales</taxon>
        <taxon>Fabaceae</taxon>
        <taxon>Papilionoideae</taxon>
        <taxon>50 kb inversion clade</taxon>
        <taxon>NPAAA clade</taxon>
        <taxon>indigoferoid/millettioid clade</taxon>
        <taxon>Phaseoleae</taxon>
        <taxon>Canavalia</taxon>
    </lineage>
</organism>
<dbReference type="Pfam" id="PF02362">
    <property type="entry name" value="B3"/>
    <property type="match status" value="4"/>
</dbReference>
<dbReference type="SUPFAM" id="SSF101936">
    <property type="entry name" value="DNA-binding pseudobarrel domain"/>
    <property type="match status" value="4"/>
</dbReference>
<evidence type="ECO:0000256" key="4">
    <source>
        <dbReference type="ARBA" id="ARBA00023163"/>
    </source>
</evidence>
<keyword evidence="5" id="KW-0539">Nucleus</keyword>
<reference evidence="7 8" key="1">
    <citation type="submission" date="2024-01" db="EMBL/GenBank/DDBJ databases">
        <title>The genomes of 5 underutilized Papilionoideae crops provide insights into root nodulation and disease resistanc.</title>
        <authorList>
            <person name="Jiang F."/>
        </authorList>
    </citation>
    <scope>NUCLEOTIDE SEQUENCE [LARGE SCALE GENOMIC DNA]</scope>
    <source>
        <strain evidence="7">LVBAO_FW01</strain>
        <tissue evidence="7">Leaves</tissue>
    </source>
</reference>
<accession>A0AAN9M079</accession>
<keyword evidence="8" id="KW-1185">Reference proteome</keyword>
<evidence type="ECO:0000259" key="6">
    <source>
        <dbReference type="PROSITE" id="PS50863"/>
    </source>
</evidence>
<dbReference type="InterPro" id="IPR003340">
    <property type="entry name" value="B3_DNA-bd"/>
</dbReference>
<protein>
    <recommendedName>
        <fullName evidence="6">TF-B3 domain-containing protein</fullName>
    </recommendedName>
</protein>
<gene>
    <name evidence="7" type="ORF">VNO77_12013</name>
</gene>
<keyword evidence="2" id="KW-0805">Transcription regulation</keyword>
<dbReference type="InterPro" id="IPR015300">
    <property type="entry name" value="DNA-bd_pseudobarrel_sf"/>
</dbReference>
<evidence type="ECO:0000256" key="1">
    <source>
        <dbReference type="ARBA" id="ARBA00004123"/>
    </source>
</evidence>
<evidence type="ECO:0000313" key="8">
    <source>
        <dbReference type="Proteomes" id="UP001367508"/>
    </source>
</evidence>
<evidence type="ECO:0000256" key="2">
    <source>
        <dbReference type="ARBA" id="ARBA00023015"/>
    </source>
</evidence>
<feature type="domain" description="TF-B3" evidence="6">
    <location>
        <begin position="180"/>
        <end position="274"/>
    </location>
</feature>
<dbReference type="GO" id="GO:0005634">
    <property type="term" value="C:nucleus"/>
    <property type="evidence" value="ECO:0007669"/>
    <property type="project" value="UniProtKB-SubCell"/>
</dbReference>
<dbReference type="PANTHER" id="PTHR31920:SF117">
    <property type="entry name" value="TRANSCRIPTIONAL FACTOR FAMILY PROTEIN, PUTATIVE-RELATED"/>
    <property type="match status" value="1"/>
</dbReference>
<dbReference type="InterPro" id="IPR050655">
    <property type="entry name" value="Plant_B3_domain"/>
</dbReference>
<dbReference type="Gene3D" id="2.40.330.10">
    <property type="entry name" value="DNA-binding pseudobarrel domain"/>
    <property type="match status" value="4"/>
</dbReference>
<dbReference type="AlphaFoldDB" id="A0AAN9M079"/>
<name>A0AAN9M079_CANGL</name>
<dbReference type="CDD" id="cd10017">
    <property type="entry name" value="B3_DNA"/>
    <property type="match status" value="4"/>
</dbReference>
<dbReference type="Proteomes" id="UP001367508">
    <property type="component" value="Unassembled WGS sequence"/>
</dbReference>
<comment type="subcellular location">
    <subcellularLocation>
        <location evidence="1">Nucleus</location>
    </subcellularLocation>
</comment>
<feature type="domain" description="TF-B3" evidence="6">
    <location>
        <begin position="14"/>
        <end position="107"/>
    </location>
</feature>